<dbReference type="VEuPathDB" id="FungiDB:ASPFODRAFT_122579"/>
<reference evidence="2 3" key="1">
    <citation type="journal article" date="2016" name="DNA Res.">
        <title>Genome sequence of Aspergillus luchuensis NBRC 4314.</title>
        <authorList>
            <person name="Yamada O."/>
            <person name="Machida M."/>
            <person name="Hosoyama A."/>
            <person name="Goto M."/>
            <person name="Takahashi T."/>
            <person name="Futagami T."/>
            <person name="Yamagata Y."/>
            <person name="Takeuchi M."/>
            <person name="Kobayashi T."/>
            <person name="Koike H."/>
            <person name="Abe K."/>
            <person name="Asai K."/>
            <person name="Arita M."/>
            <person name="Fujita N."/>
            <person name="Fukuda K."/>
            <person name="Higa K."/>
            <person name="Horikawa H."/>
            <person name="Ishikawa T."/>
            <person name="Jinno K."/>
            <person name="Kato Y."/>
            <person name="Kirimura K."/>
            <person name="Mizutani O."/>
            <person name="Nakasone K."/>
            <person name="Sano M."/>
            <person name="Shiraishi Y."/>
            <person name="Tsukahara M."/>
            <person name="Gomi K."/>
        </authorList>
    </citation>
    <scope>NUCLEOTIDE SEQUENCE [LARGE SCALE GENOMIC DNA]</scope>
    <source>
        <strain evidence="2 3">RIB 2604</strain>
    </source>
</reference>
<comment type="caution">
    <text evidence="2">The sequence shown here is derived from an EMBL/GenBank/DDBJ whole genome shotgun (WGS) entry which is preliminary data.</text>
</comment>
<dbReference type="EMBL" id="BCWF01000038">
    <property type="protein sequence ID" value="GAT31144.1"/>
    <property type="molecule type" value="Genomic_DNA"/>
</dbReference>
<organism evidence="2 3">
    <name type="scientific">Aspergillus kawachii</name>
    <name type="common">White koji mold</name>
    <name type="synonym">Aspergillus awamori var. kawachi</name>
    <dbReference type="NCBI Taxonomy" id="1069201"/>
    <lineage>
        <taxon>Eukaryota</taxon>
        <taxon>Fungi</taxon>
        <taxon>Dikarya</taxon>
        <taxon>Ascomycota</taxon>
        <taxon>Pezizomycotina</taxon>
        <taxon>Eurotiomycetes</taxon>
        <taxon>Eurotiomycetidae</taxon>
        <taxon>Eurotiales</taxon>
        <taxon>Aspergillaceae</taxon>
        <taxon>Aspergillus</taxon>
        <taxon>Aspergillus subgen. Circumdati</taxon>
    </lineage>
</organism>
<dbReference type="Gene3D" id="1.20.5.170">
    <property type="match status" value="1"/>
</dbReference>
<reference evidence="3" key="2">
    <citation type="submission" date="2016-02" db="EMBL/GenBank/DDBJ databases">
        <title>Genome sequencing of Aspergillus luchuensis NBRC 4314.</title>
        <authorList>
            <person name="Yamada O."/>
        </authorList>
    </citation>
    <scope>NUCLEOTIDE SEQUENCE [LARGE SCALE GENOMIC DNA]</scope>
    <source>
        <strain evidence="3">RIB 2604</strain>
    </source>
</reference>
<feature type="region of interest" description="Disordered" evidence="1">
    <location>
        <begin position="565"/>
        <end position="593"/>
    </location>
</feature>
<dbReference type="SUPFAM" id="SSF57959">
    <property type="entry name" value="Leucine zipper domain"/>
    <property type="match status" value="1"/>
</dbReference>
<feature type="compositionally biased region" description="Polar residues" evidence="1">
    <location>
        <begin position="575"/>
        <end position="586"/>
    </location>
</feature>
<dbReference type="GO" id="GO:0003700">
    <property type="term" value="F:DNA-binding transcription factor activity"/>
    <property type="evidence" value="ECO:0007669"/>
    <property type="project" value="InterPro"/>
</dbReference>
<accession>A0A146FZR6</accession>
<evidence type="ECO:0000313" key="3">
    <source>
        <dbReference type="Proteomes" id="UP000075230"/>
    </source>
</evidence>
<protein>
    <submittedName>
        <fullName evidence="2">Uncharacterized protein</fullName>
    </submittedName>
</protein>
<proteinExistence type="predicted"/>
<dbReference type="PANTHER" id="PTHR37012:SF7">
    <property type="entry name" value="B-ZIP TRANSCRIPTION FACTOR (EUROFUNG)-RELATED"/>
    <property type="match status" value="1"/>
</dbReference>
<dbReference type="CDD" id="cd14688">
    <property type="entry name" value="bZIP_YAP"/>
    <property type="match status" value="1"/>
</dbReference>
<evidence type="ECO:0000256" key="1">
    <source>
        <dbReference type="SAM" id="MobiDB-lite"/>
    </source>
</evidence>
<dbReference type="AlphaFoldDB" id="A0A146FZR6"/>
<evidence type="ECO:0000313" key="2">
    <source>
        <dbReference type="EMBL" id="GAT31144.1"/>
    </source>
</evidence>
<sequence length="593" mass="65592">MAAMITPGSPVRLVPGTRRRSSNLAILFLVILALLWSLFFHGNIGHGRNVKPDAIRDSFDAIANNTLGFEKIFAISPVQRLDRRDAIVLASSATGFHVDFIDGFVLEEDSAEVSGAGTHDEYGIASALILEDDVDWDINIKMQLKGLALGSQQIPKINAPERNATTDSPYGDSWDVLWIGHCGMKCNGSSPIQVMPHDITAMPSRYLPPYSYDPPAGTGNNVRMACMIEKAACSAAYAITYRASQKILAALTRLTDDDNMDFPDLLSELCHNGSLECYSSYPSLVGRWKGGKKGYSSDNNQQVVNSPMSHSSGVMYSTLGNIEHILGGECTVRATIDEAIVPELIPDLFEAISKREKKRVQDRNAQRAARQRTKDRLALLELQVSQLQGGADKALSDELRQMRKERDELRTLADHLVTIAEAMKLTLNSNDDKAAQAGTEGHTEPDPGLISRIFLDYEDLKTVDSTPFSPLCDTHIIVHGVLNGWDEPVSENEEPIQRLLAHLHRRFMLLRPLARPIDQLALLYLVQMAFLVGGHHKLAYALLTRYSLCSRNIAGAIYMRHRSQAGYDQRERDQSPSLAFTDSLKTNPDEPPS</sequence>
<dbReference type="Proteomes" id="UP000075230">
    <property type="component" value="Unassembled WGS sequence"/>
</dbReference>
<dbReference type="InterPro" id="IPR046347">
    <property type="entry name" value="bZIP_sf"/>
</dbReference>
<name>A0A146FZR6_ASPKA</name>
<dbReference type="PANTHER" id="PTHR37012">
    <property type="entry name" value="B-ZIP TRANSCRIPTION FACTOR (EUROFUNG)-RELATED"/>
    <property type="match status" value="1"/>
</dbReference>
<gene>
    <name evidence="2" type="ORF">RIB2604_03900810</name>
</gene>